<organism evidence="3 4">
    <name type="scientific">Champsocephalus gunnari</name>
    <name type="common">Mackerel icefish</name>
    <dbReference type="NCBI Taxonomy" id="52237"/>
    <lineage>
        <taxon>Eukaryota</taxon>
        <taxon>Metazoa</taxon>
        <taxon>Chordata</taxon>
        <taxon>Craniata</taxon>
        <taxon>Vertebrata</taxon>
        <taxon>Euteleostomi</taxon>
        <taxon>Actinopterygii</taxon>
        <taxon>Neopterygii</taxon>
        <taxon>Teleostei</taxon>
        <taxon>Neoteleostei</taxon>
        <taxon>Acanthomorphata</taxon>
        <taxon>Eupercaria</taxon>
        <taxon>Perciformes</taxon>
        <taxon>Notothenioidei</taxon>
        <taxon>Channichthyidae</taxon>
        <taxon>Champsocephalus</taxon>
    </lineage>
</organism>
<feature type="region of interest" description="Disordered" evidence="2">
    <location>
        <begin position="110"/>
        <end position="131"/>
    </location>
</feature>
<dbReference type="EMBL" id="JAURVH010001534">
    <property type="protein sequence ID" value="KAK5895861.1"/>
    <property type="molecule type" value="Genomic_DNA"/>
</dbReference>
<feature type="compositionally biased region" description="Polar residues" evidence="2">
    <location>
        <begin position="55"/>
        <end position="67"/>
    </location>
</feature>
<accession>A0AAN8C1L0</accession>
<evidence type="ECO:0000256" key="1">
    <source>
        <dbReference type="ARBA" id="ARBA00022703"/>
    </source>
</evidence>
<feature type="compositionally biased region" description="Basic residues" evidence="2">
    <location>
        <begin position="85"/>
        <end position="95"/>
    </location>
</feature>
<gene>
    <name evidence="3" type="ORF">CgunFtcFv8_009518</name>
</gene>
<dbReference type="Proteomes" id="UP001331515">
    <property type="component" value="Unassembled WGS sequence"/>
</dbReference>
<proteinExistence type="predicted"/>
<evidence type="ECO:0000256" key="2">
    <source>
        <dbReference type="SAM" id="MobiDB-lite"/>
    </source>
</evidence>
<keyword evidence="1" id="KW-0053">Apoptosis</keyword>
<feature type="region of interest" description="Disordered" evidence="2">
    <location>
        <begin position="52"/>
        <end position="95"/>
    </location>
</feature>
<evidence type="ECO:0000313" key="4">
    <source>
        <dbReference type="Proteomes" id="UP001331515"/>
    </source>
</evidence>
<name>A0AAN8C1L0_CHAGU</name>
<protein>
    <recommendedName>
        <fullName evidence="5">Apoptosis facilitator Bcl-2-like protein 14</fullName>
    </recommendedName>
</protein>
<keyword evidence="4" id="KW-1185">Reference proteome</keyword>
<reference evidence="3 4" key="1">
    <citation type="journal article" date="2023" name="Mol. Biol. Evol.">
        <title>Genomics of Secondarily Temperate Adaptation in the Only Non-Antarctic Icefish.</title>
        <authorList>
            <person name="Rivera-Colon A.G."/>
            <person name="Rayamajhi N."/>
            <person name="Minhas B.F."/>
            <person name="Madrigal G."/>
            <person name="Bilyk K.T."/>
            <person name="Yoon V."/>
            <person name="Hune M."/>
            <person name="Gregory S."/>
            <person name="Cheng C.H.C."/>
            <person name="Catchen J.M."/>
        </authorList>
    </citation>
    <scope>NUCLEOTIDE SEQUENCE [LARGE SCALE GENOMIC DNA]</scope>
    <source>
        <tissue evidence="3">White muscle</tissue>
    </source>
</reference>
<dbReference type="GO" id="GO:0006915">
    <property type="term" value="P:apoptotic process"/>
    <property type="evidence" value="ECO:0007669"/>
    <property type="project" value="UniProtKB-KW"/>
</dbReference>
<dbReference type="PANTHER" id="PTHR14965">
    <property type="entry name" value="SI:CH73-248E21.1"/>
    <property type="match status" value="1"/>
</dbReference>
<comment type="caution">
    <text evidence="3">The sequence shown here is derived from an EMBL/GenBank/DDBJ whole genome shotgun (WGS) entry which is preliminary data.</text>
</comment>
<feature type="compositionally biased region" description="Basic and acidic residues" evidence="2">
    <location>
        <begin position="110"/>
        <end position="130"/>
    </location>
</feature>
<dbReference type="PANTHER" id="PTHR14965:SF1">
    <property type="entry name" value="APOPTOSIS FACILITATOR BCL-2-LIKE PROTEIN 14"/>
    <property type="match status" value="1"/>
</dbReference>
<sequence>MANGHVKIHDVFNNHTGLNSSINCDAKATSDSDDMEDSVELRILRAYFNKRQPKRTSPAQHIQTLVTGGTDDNKLSPQTETQEKKKTKKTKKKKKKMNLFPKLLSCIRSGKQEREEPYNTKPDDGVEVRSLDPPIGTAEVVTYQVEEEEDDDLKDVEVASRLTDIADEIPFVPPYIETDAGEDENVERIIGLLLRESGDRLDERELKGSGVSLELFLDYNFFRMLMQTLLMRMGLRSPDPDSPGPKASPKTQIAVTCEATTRLSALHTLPTNRLLGHGARYLQQYYSSWAQQQGGYEEAFHTDDEEDIE</sequence>
<dbReference type="GO" id="GO:2001236">
    <property type="term" value="P:regulation of extrinsic apoptotic signaling pathway"/>
    <property type="evidence" value="ECO:0007669"/>
    <property type="project" value="TreeGrafter"/>
</dbReference>
<evidence type="ECO:0008006" key="5">
    <source>
        <dbReference type="Google" id="ProtNLM"/>
    </source>
</evidence>
<dbReference type="AlphaFoldDB" id="A0AAN8C1L0"/>
<evidence type="ECO:0000313" key="3">
    <source>
        <dbReference type="EMBL" id="KAK5895861.1"/>
    </source>
</evidence>